<keyword evidence="1" id="KW-0238">DNA-binding</keyword>
<proteinExistence type="predicted"/>
<accession>A0AAE0BGY7</accession>
<reference evidence="3 4" key="1">
    <citation type="journal article" date="2015" name="Genome Biol. Evol.">
        <title>Comparative Genomics of a Bacterivorous Green Alga Reveals Evolutionary Causalities and Consequences of Phago-Mixotrophic Mode of Nutrition.</title>
        <authorList>
            <person name="Burns J.A."/>
            <person name="Paasch A."/>
            <person name="Narechania A."/>
            <person name="Kim E."/>
        </authorList>
    </citation>
    <scope>NUCLEOTIDE SEQUENCE [LARGE SCALE GENOMIC DNA]</scope>
    <source>
        <strain evidence="3 4">PLY_AMNH</strain>
    </source>
</reference>
<dbReference type="SUPFAM" id="SSF47823">
    <property type="entry name" value="lambda integrase-like, N-terminal domain"/>
    <property type="match status" value="1"/>
</dbReference>
<evidence type="ECO:0000313" key="3">
    <source>
        <dbReference type="EMBL" id="KAK3235683.1"/>
    </source>
</evidence>
<dbReference type="AlphaFoldDB" id="A0AAE0BGY7"/>
<protein>
    <recommendedName>
        <fullName evidence="2">Core-binding (CB) domain-containing protein</fullName>
    </recommendedName>
</protein>
<dbReference type="PROSITE" id="PS51900">
    <property type="entry name" value="CB"/>
    <property type="match status" value="1"/>
</dbReference>
<dbReference type="InterPro" id="IPR010998">
    <property type="entry name" value="Integrase_recombinase_N"/>
</dbReference>
<evidence type="ECO:0000313" key="4">
    <source>
        <dbReference type="Proteomes" id="UP001190700"/>
    </source>
</evidence>
<sequence length="360" mass="40655">MWYPGVVGTTGEDGRTKIVYDGGDVENVVLEEEKYRVFPSENEEEHPQQQVTATPWKTVLLRHWTEKLGNNQHSNTAAAMQAAALEKSTADNYEAHWKKFVKFCTEENLRWLPATTATVQLYMAALQNQIATAEQQNFTETVRTYLPASAVRPQTAMLRESVLRDNNRLSIVLEKEKGKNHLLCKRRLCIPWGGVAKLHELLDRWEQTRDEDRLPAASTSTAKAADTASYWRLLCDKKKQFKNVDANEWIACALGHAAPCLRSRLDLGVAATALHLSQVERAEAAVRDLLRLGPIDNLRVRVFQSGEAVVEVDTQYVQSAQASEEHLRRELHNVGLSLFAIHKFRSGALSMFRGEDMDNS</sequence>
<evidence type="ECO:0000259" key="2">
    <source>
        <dbReference type="PROSITE" id="PS51900"/>
    </source>
</evidence>
<evidence type="ECO:0000256" key="1">
    <source>
        <dbReference type="ARBA" id="ARBA00023125"/>
    </source>
</evidence>
<organism evidence="3 4">
    <name type="scientific">Cymbomonas tetramitiformis</name>
    <dbReference type="NCBI Taxonomy" id="36881"/>
    <lineage>
        <taxon>Eukaryota</taxon>
        <taxon>Viridiplantae</taxon>
        <taxon>Chlorophyta</taxon>
        <taxon>Pyramimonadophyceae</taxon>
        <taxon>Pyramimonadales</taxon>
        <taxon>Pyramimonadaceae</taxon>
        <taxon>Cymbomonas</taxon>
    </lineage>
</organism>
<dbReference type="Proteomes" id="UP001190700">
    <property type="component" value="Unassembled WGS sequence"/>
</dbReference>
<name>A0AAE0BGY7_9CHLO</name>
<comment type="caution">
    <text evidence="3">The sequence shown here is derived from an EMBL/GenBank/DDBJ whole genome shotgun (WGS) entry which is preliminary data.</text>
</comment>
<feature type="domain" description="Core-binding (CB)" evidence="2">
    <location>
        <begin position="71"/>
        <end position="171"/>
    </location>
</feature>
<dbReference type="InterPro" id="IPR044068">
    <property type="entry name" value="CB"/>
</dbReference>
<dbReference type="Gene3D" id="1.10.150.130">
    <property type="match status" value="1"/>
</dbReference>
<dbReference type="EMBL" id="LGRX02035246">
    <property type="protein sequence ID" value="KAK3235683.1"/>
    <property type="molecule type" value="Genomic_DNA"/>
</dbReference>
<dbReference type="GO" id="GO:0003677">
    <property type="term" value="F:DNA binding"/>
    <property type="evidence" value="ECO:0007669"/>
    <property type="project" value="UniProtKB-KW"/>
</dbReference>
<keyword evidence="4" id="KW-1185">Reference proteome</keyword>
<gene>
    <name evidence="3" type="ORF">CYMTET_54126</name>
</gene>